<name>A0A2L0EHC0_SORCE</name>
<dbReference type="InterPro" id="IPR051310">
    <property type="entry name" value="MCP_chemotaxis"/>
</dbReference>
<feature type="transmembrane region" description="Helical" evidence="6">
    <location>
        <begin position="196"/>
        <end position="216"/>
    </location>
</feature>
<dbReference type="InterPro" id="IPR007891">
    <property type="entry name" value="CHASE3"/>
</dbReference>
<dbReference type="RefSeq" id="WP_234023255.1">
    <property type="nucleotide sequence ID" value="NZ_CP012673.1"/>
</dbReference>
<dbReference type="SMART" id="SM00283">
    <property type="entry name" value="MA"/>
    <property type="match status" value="1"/>
</dbReference>
<evidence type="ECO:0000259" key="8">
    <source>
        <dbReference type="PROSITE" id="PS50885"/>
    </source>
</evidence>
<feature type="domain" description="Methyl-accepting transducer" evidence="7">
    <location>
        <begin position="271"/>
        <end position="486"/>
    </location>
</feature>
<evidence type="ECO:0000313" key="9">
    <source>
        <dbReference type="EMBL" id="AUX38679.1"/>
    </source>
</evidence>
<organism evidence="9 10">
    <name type="scientific">Sorangium cellulosum</name>
    <name type="common">Polyangium cellulosum</name>
    <dbReference type="NCBI Taxonomy" id="56"/>
    <lineage>
        <taxon>Bacteria</taxon>
        <taxon>Pseudomonadati</taxon>
        <taxon>Myxococcota</taxon>
        <taxon>Polyangia</taxon>
        <taxon>Polyangiales</taxon>
        <taxon>Polyangiaceae</taxon>
        <taxon>Sorangium</taxon>
    </lineage>
</organism>
<dbReference type="InterPro" id="IPR003660">
    <property type="entry name" value="HAMP_dom"/>
</dbReference>
<evidence type="ECO:0000256" key="1">
    <source>
        <dbReference type="ARBA" id="ARBA00022500"/>
    </source>
</evidence>
<evidence type="ECO:0000313" key="10">
    <source>
        <dbReference type="Proteomes" id="UP000238348"/>
    </source>
</evidence>
<evidence type="ECO:0000256" key="4">
    <source>
        <dbReference type="SAM" id="Coils"/>
    </source>
</evidence>
<dbReference type="Gene3D" id="1.10.287.950">
    <property type="entry name" value="Methyl-accepting chemotaxis protein"/>
    <property type="match status" value="1"/>
</dbReference>
<proteinExistence type="inferred from homology"/>
<dbReference type="Pfam" id="PF05227">
    <property type="entry name" value="CHASE3"/>
    <property type="match status" value="1"/>
</dbReference>
<sequence length="561" mass="60367">MLAHLGVGRKLHLGFAAMVIIVLGLAGTAYKKFAELDEARSWDRHTYEVLLATSDIMEALLDTETGERGFVITGVESFLEPYRRGRDRFDESLSRAKELTRDNPRQQQRLDRLSKEHGEWLSSTLEPIIQLRRSADEAKAPPDRTFDEVRRGRGKSLMDQMRATIREIDDEERALLVQRQAATNALVTTMYTTLQIGGLLGLIVAIALAVLFSRMISLPLTQAVSIHQRIAEGDFTGEVTVKSSDEFGQMLVAVKAMSERLAGLISEVRSGAISVSSVAVQLSATAQSLSHGTSEQAASVEETMASLQQLSGTIAKNAANCKQVEETAHRRTKDAEQSGHAVRETVEAMKSITQRIVIIEEIAYQTNLLALNAAIEAARAGEHGKGFAVVAAEVRRLAERSRDAAKEIGSFAASSIAVAERSGQLIAELVPSIRETAELVQVVAVASKEQSNGVAQINGAVELIEQATQRNAAIAEELASTAAELSSQAEQLQNVMASFRLLRESNGDLGHRPPGAGRFPERHGGKAPLKPPLKGGPSGGGGASSNGRAVHATGDQDFVPF</sequence>
<feature type="transmembrane region" description="Helical" evidence="6">
    <location>
        <begin position="12"/>
        <end position="30"/>
    </location>
</feature>
<keyword evidence="6" id="KW-0812">Transmembrane</keyword>
<protein>
    <submittedName>
        <fullName evidence="9">Methyl-accepting chemotaxis protein</fullName>
    </submittedName>
</protein>
<dbReference type="EMBL" id="CP012673">
    <property type="protein sequence ID" value="AUX38679.1"/>
    <property type="molecule type" value="Genomic_DNA"/>
</dbReference>
<dbReference type="GO" id="GO:0004888">
    <property type="term" value="F:transmembrane signaling receptor activity"/>
    <property type="evidence" value="ECO:0007669"/>
    <property type="project" value="InterPro"/>
</dbReference>
<evidence type="ECO:0000256" key="2">
    <source>
        <dbReference type="ARBA" id="ARBA00029447"/>
    </source>
</evidence>
<dbReference type="PRINTS" id="PR00260">
    <property type="entry name" value="CHEMTRNSDUCR"/>
</dbReference>
<dbReference type="PANTHER" id="PTHR43531:SF11">
    <property type="entry name" value="METHYL-ACCEPTING CHEMOTAXIS PROTEIN 3"/>
    <property type="match status" value="1"/>
</dbReference>
<dbReference type="GO" id="GO:0005886">
    <property type="term" value="C:plasma membrane"/>
    <property type="evidence" value="ECO:0007669"/>
    <property type="project" value="TreeGrafter"/>
</dbReference>
<evidence type="ECO:0000256" key="6">
    <source>
        <dbReference type="SAM" id="Phobius"/>
    </source>
</evidence>
<accession>A0A2L0EHC0</accession>
<dbReference type="SUPFAM" id="SSF58104">
    <property type="entry name" value="Methyl-accepting chemotaxis protein (MCP) signaling domain"/>
    <property type="match status" value="1"/>
</dbReference>
<gene>
    <name evidence="9" type="primary">mcpA</name>
    <name evidence="9" type="ORF">SOCE26_000570</name>
</gene>
<dbReference type="PROSITE" id="PS50885">
    <property type="entry name" value="HAMP"/>
    <property type="match status" value="1"/>
</dbReference>
<dbReference type="PANTHER" id="PTHR43531">
    <property type="entry name" value="PROTEIN ICFG"/>
    <property type="match status" value="1"/>
</dbReference>
<dbReference type="AlphaFoldDB" id="A0A2L0EHC0"/>
<dbReference type="InterPro" id="IPR004089">
    <property type="entry name" value="MCPsignal_dom"/>
</dbReference>
<keyword evidence="6" id="KW-0472">Membrane</keyword>
<comment type="similarity">
    <text evidence="2">Belongs to the methyl-accepting chemotaxis (MCP) protein family.</text>
</comment>
<keyword evidence="4" id="KW-0175">Coiled coil</keyword>
<keyword evidence="3" id="KW-0807">Transducer</keyword>
<evidence type="ECO:0000259" key="7">
    <source>
        <dbReference type="PROSITE" id="PS50111"/>
    </source>
</evidence>
<evidence type="ECO:0000256" key="3">
    <source>
        <dbReference type="PROSITE-ProRule" id="PRU00284"/>
    </source>
</evidence>
<feature type="coiled-coil region" evidence="4">
    <location>
        <begin position="464"/>
        <end position="495"/>
    </location>
</feature>
<keyword evidence="6" id="KW-1133">Transmembrane helix</keyword>
<reference evidence="9 10" key="1">
    <citation type="submission" date="2015-09" db="EMBL/GenBank/DDBJ databases">
        <title>Sorangium comparison.</title>
        <authorList>
            <person name="Zaburannyi N."/>
            <person name="Bunk B."/>
            <person name="Overmann J."/>
            <person name="Mueller R."/>
        </authorList>
    </citation>
    <scope>NUCLEOTIDE SEQUENCE [LARGE SCALE GENOMIC DNA]</scope>
    <source>
        <strain evidence="9 10">So ce26</strain>
    </source>
</reference>
<feature type="compositionally biased region" description="Low complexity" evidence="5">
    <location>
        <begin position="526"/>
        <end position="535"/>
    </location>
</feature>
<dbReference type="Pfam" id="PF00672">
    <property type="entry name" value="HAMP"/>
    <property type="match status" value="1"/>
</dbReference>
<dbReference type="SMART" id="SM00304">
    <property type="entry name" value="HAMP"/>
    <property type="match status" value="1"/>
</dbReference>
<dbReference type="CDD" id="cd19410">
    <property type="entry name" value="HK9-like_sensor"/>
    <property type="match status" value="1"/>
</dbReference>
<dbReference type="PROSITE" id="PS50111">
    <property type="entry name" value="CHEMOTAXIS_TRANSDUC_2"/>
    <property type="match status" value="1"/>
</dbReference>
<feature type="domain" description="HAMP" evidence="8">
    <location>
        <begin position="214"/>
        <end position="266"/>
    </location>
</feature>
<dbReference type="Pfam" id="PF00015">
    <property type="entry name" value="MCPsignal"/>
    <property type="match status" value="1"/>
</dbReference>
<keyword evidence="1" id="KW-0145">Chemotaxis</keyword>
<dbReference type="InterPro" id="IPR004090">
    <property type="entry name" value="Chemotax_Me-accpt_rcpt"/>
</dbReference>
<dbReference type="Proteomes" id="UP000238348">
    <property type="component" value="Chromosome"/>
</dbReference>
<dbReference type="GO" id="GO:0007165">
    <property type="term" value="P:signal transduction"/>
    <property type="evidence" value="ECO:0007669"/>
    <property type="project" value="UniProtKB-KW"/>
</dbReference>
<dbReference type="GO" id="GO:0006935">
    <property type="term" value="P:chemotaxis"/>
    <property type="evidence" value="ECO:0007669"/>
    <property type="project" value="UniProtKB-KW"/>
</dbReference>
<evidence type="ECO:0000256" key="5">
    <source>
        <dbReference type="SAM" id="MobiDB-lite"/>
    </source>
</evidence>
<feature type="region of interest" description="Disordered" evidence="5">
    <location>
        <begin position="505"/>
        <end position="561"/>
    </location>
</feature>
<dbReference type="CDD" id="cd06225">
    <property type="entry name" value="HAMP"/>
    <property type="match status" value="1"/>
</dbReference>